<dbReference type="AlphaFoldDB" id="A0A815INK0"/>
<dbReference type="Proteomes" id="UP000663889">
    <property type="component" value="Unassembled WGS sequence"/>
</dbReference>
<dbReference type="Proteomes" id="UP000663874">
    <property type="component" value="Unassembled WGS sequence"/>
</dbReference>
<organism evidence="2 4">
    <name type="scientific">Rotaria sordida</name>
    <dbReference type="NCBI Taxonomy" id="392033"/>
    <lineage>
        <taxon>Eukaryota</taxon>
        <taxon>Metazoa</taxon>
        <taxon>Spiralia</taxon>
        <taxon>Gnathifera</taxon>
        <taxon>Rotifera</taxon>
        <taxon>Eurotatoria</taxon>
        <taxon>Bdelloidea</taxon>
        <taxon>Philodinida</taxon>
        <taxon>Philodinidae</taxon>
        <taxon>Rotaria</taxon>
    </lineage>
</organism>
<dbReference type="EMBL" id="CAJNOU010003106">
    <property type="protein sequence ID" value="CAF1371211.1"/>
    <property type="molecule type" value="Genomic_DNA"/>
</dbReference>
<feature type="transmembrane region" description="Helical" evidence="1">
    <location>
        <begin position="84"/>
        <end position="105"/>
    </location>
</feature>
<proteinExistence type="predicted"/>
<evidence type="ECO:0000313" key="4">
    <source>
        <dbReference type="Proteomes" id="UP000663889"/>
    </source>
</evidence>
<evidence type="ECO:0000313" key="2">
    <source>
        <dbReference type="EMBL" id="CAF1371211.1"/>
    </source>
</evidence>
<keyword evidence="1" id="KW-1133">Transmembrane helix</keyword>
<name>A0A815INK0_9BILA</name>
<accession>A0A815INK0</accession>
<dbReference type="EMBL" id="CAJOBE010003480">
    <property type="protein sequence ID" value="CAF3883035.1"/>
    <property type="molecule type" value="Genomic_DNA"/>
</dbReference>
<comment type="caution">
    <text evidence="2">The sequence shown here is derived from an EMBL/GenBank/DDBJ whole genome shotgun (WGS) entry which is preliminary data.</text>
</comment>
<evidence type="ECO:0000313" key="3">
    <source>
        <dbReference type="EMBL" id="CAF3883035.1"/>
    </source>
</evidence>
<keyword evidence="1" id="KW-0472">Membrane</keyword>
<keyword evidence="1" id="KW-0812">Transmembrane</keyword>
<evidence type="ECO:0000256" key="1">
    <source>
        <dbReference type="SAM" id="Phobius"/>
    </source>
</evidence>
<reference evidence="2" key="1">
    <citation type="submission" date="2021-02" db="EMBL/GenBank/DDBJ databases">
        <authorList>
            <person name="Nowell W R."/>
        </authorList>
    </citation>
    <scope>NUCLEOTIDE SEQUENCE</scope>
</reference>
<sequence>MAKTNAIHRLRRFLFTKIGDSGSKYKQTADRGSQLFVHIGETATNKPVESPVLAAFNTASKIISAAGDVITAPAVWLKEMQKNWVIYLVAAAIILLYLVFLYCVIRYYFSRSNNLATTNLIKRAAGIDRENDILQGQAVVSPGKLLSALPIPSIDLKI</sequence>
<protein>
    <submittedName>
        <fullName evidence="2">Uncharacterized protein</fullName>
    </submittedName>
</protein>
<gene>
    <name evidence="3" type="ORF">FNK824_LOCUS19643</name>
    <name evidence="2" type="ORF">SEV965_LOCUS29905</name>
</gene>